<keyword evidence="11" id="KW-0227">DNA damage</keyword>
<dbReference type="Gene3D" id="3.30.210.10">
    <property type="entry name" value="DNA polymerase, thumb domain"/>
    <property type="match status" value="1"/>
</dbReference>
<dbReference type="GO" id="GO:0003677">
    <property type="term" value="F:DNA binding"/>
    <property type="evidence" value="ECO:0007669"/>
    <property type="project" value="InterPro"/>
</dbReference>
<evidence type="ECO:0000256" key="11">
    <source>
        <dbReference type="ARBA" id="ARBA00022763"/>
    </source>
</evidence>
<keyword evidence="10" id="KW-0479">Metal-binding</keyword>
<dbReference type="InterPro" id="IPR028207">
    <property type="entry name" value="DNA_pol_B_palm_palm"/>
</dbReference>
<feature type="compositionally biased region" description="Basic residues" evidence="18">
    <location>
        <begin position="88"/>
        <end position="99"/>
    </location>
</feature>
<feature type="compositionally biased region" description="Basic and acidic residues" evidence="18">
    <location>
        <begin position="275"/>
        <end position="284"/>
    </location>
</feature>
<keyword evidence="6" id="KW-0237">DNA synthesis</keyword>
<feature type="compositionally biased region" description="Acidic residues" evidence="18">
    <location>
        <begin position="626"/>
        <end position="644"/>
    </location>
</feature>
<dbReference type="SUPFAM" id="SSF81585">
    <property type="entry name" value="PsbU/PolX domain-like"/>
    <property type="match status" value="1"/>
</dbReference>
<evidence type="ECO:0000256" key="12">
    <source>
        <dbReference type="ARBA" id="ARBA00022932"/>
    </source>
</evidence>
<feature type="compositionally biased region" description="Low complexity" evidence="18">
    <location>
        <begin position="332"/>
        <end position="351"/>
    </location>
</feature>
<dbReference type="Gene3D" id="1.10.150.110">
    <property type="entry name" value="DNA polymerase beta, N-terminal domain-like"/>
    <property type="match status" value="1"/>
</dbReference>
<dbReference type="Proteomes" id="UP000297245">
    <property type="component" value="Unassembled WGS sequence"/>
</dbReference>
<dbReference type="InterPro" id="IPR029398">
    <property type="entry name" value="PolB_thumb"/>
</dbReference>
<keyword evidence="21" id="KW-1185">Reference proteome</keyword>
<dbReference type="AlphaFoldDB" id="A0A4S8LX47"/>
<dbReference type="SUPFAM" id="SSF81301">
    <property type="entry name" value="Nucleotidyltransferase"/>
    <property type="match status" value="1"/>
</dbReference>
<dbReference type="InterPro" id="IPR027421">
    <property type="entry name" value="DNA_pol_lamdba_lyase_dom_sf"/>
</dbReference>
<keyword evidence="12" id="KW-0239">DNA-directed DNA polymerase</keyword>
<feature type="region of interest" description="Disordered" evidence="18">
    <location>
        <begin position="616"/>
        <end position="646"/>
    </location>
</feature>
<dbReference type="InterPro" id="IPR022312">
    <property type="entry name" value="DNA_pol_X"/>
</dbReference>
<proteinExistence type="inferred from homology"/>
<dbReference type="GO" id="GO:0016829">
    <property type="term" value="F:lyase activity"/>
    <property type="evidence" value="ECO:0007669"/>
    <property type="project" value="UniProtKB-KW"/>
</dbReference>
<dbReference type="FunFam" id="1.10.150.20:FF:000010">
    <property type="entry name" value="DNA polymerase lambda"/>
    <property type="match status" value="1"/>
</dbReference>
<keyword evidence="7" id="KW-0808">Transferase</keyword>
<dbReference type="PANTHER" id="PTHR11276:SF28">
    <property type="entry name" value="DNA POLYMERASE LAMBDA"/>
    <property type="match status" value="1"/>
</dbReference>
<dbReference type="Pfam" id="PF14791">
    <property type="entry name" value="DNA_pol_B_thumb"/>
    <property type="match status" value="1"/>
</dbReference>
<feature type="region of interest" description="Disordered" evidence="18">
    <location>
        <begin position="275"/>
        <end position="366"/>
    </location>
</feature>
<feature type="compositionally biased region" description="Basic and acidic residues" evidence="18">
    <location>
        <begin position="616"/>
        <end position="625"/>
    </location>
</feature>
<dbReference type="InterPro" id="IPR002054">
    <property type="entry name" value="DNA-dir_DNA_pol_X"/>
</dbReference>
<evidence type="ECO:0000256" key="7">
    <source>
        <dbReference type="ARBA" id="ARBA00022679"/>
    </source>
</evidence>
<dbReference type="GO" id="GO:0006303">
    <property type="term" value="P:double-strand break repair via nonhomologous end joining"/>
    <property type="evidence" value="ECO:0007669"/>
    <property type="project" value="TreeGrafter"/>
</dbReference>
<dbReference type="Gene3D" id="1.10.150.20">
    <property type="entry name" value="5' to 3' exonuclease, C-terminal subdomain"/>
    <property type="match status" value="1"/>
</dbReference>
<evidence type="ECO:0000256" key="5">
    <source>
        <dbReference type="ARBA" id="ARBA00016513"/>
    </source>
</evidence>
<evidence type="ECO:0000256" key="14">
    <source>
        <dbReference type="ARBA" id="ARBA00023239"/>
    </source>
</evidence>
<dbReference type="CDD" id="cd00141">
    <property type="entry name" value="NT_POLXc"/>
    <property type="match status" value="1"/>
</dbReference>
<dbReference type="SMART" id="SM00483">
    <property type="entry name" value="POLXc"/>
    <property type="match status" value="1"/>
</dbReference>
<dbReference type="Pfam" id="PF14716">
    <property type="entry name" value="HHH_8"/>
    <property type="match status" value="1"/>
</dbReference>
<feature type="compositionally biased region" description="Polar residues" evidence="18">
    <location>
        <begin position="313"/>
        <end position="324"/>
    </location>
</feature>
<dbReference type="Pfam" id="PF10391">
    <property type="entry name" value="DNA_pol_lambd_f"/>
    <property type="match status" value="1"/>
</dbReference>
<evidence type="ECO:0000256" key="16">
    <source>
        <dbReference type="ARBA" id="ARBA00049244"/>
    </source>
</evidence>
<keyword evidence="13" id="KW-0234">DNA repair</keyword>
<evidence type="ECO:0000259" key="19">
    <source>
        <dbReference type="PROSITE" id="PS50172"/>
    </source>
</evidence>
<gene>
    <name evidence="20" type="ORF">K435DRAFT_966943</name>
</gene>
<accession>A0A4S8LX47</accession>
<evidence type="ECO:0000256" key="1">
    <source>
        <dbReference type="ARBA" id="ARBA00001936"/>
    </source>
</evidence>
<dbReference type="PRINTS" id="PR00870">
    <property type="entry name" value="DNAPOLXBETA"/>
</dbReference>
<dbReference type="FunFam" id="1.10.150.110:FF:000005">
    <property type="entry name" value="DNA polymerase POL4"/>
    <property type="match status" value="1"/>
</dbReference>
<dbReference type="InterPro" id="IPR037160">
    <property type="entry name" value="DNA_Pol_thumb_sf"/>
</dbReference>
<evidence type="ECO:0000256" key="3">
    <source>
        <dbReference type="ARBA" id="ARBA00008323"/>
    </source>
</evidence>
<evidence type="ECO:0000313" key="21">
    <source>
        <dbReference type="Proteomes" id="UP000297245"/>
    </source>
</evidence>
<name>A0A4S8LX47_DENBC</name>
<feature type="compositionally biased region" description="Basic and acidic residues" evidence="18">
    <location>
        <begin position="70"/>
        <end position="87"/>
    </location>
</feature>
<keyword evidence="8" id="KW-0548">Nucleotidyltransferase</keyword>
<feature type="compositionally biased region" description="Polar residues" evidence="18">
    <location>
        <begin position="120"/>
        <end position="133"/>
    </location>
</feature>
<dbReference type="Gene3D" id="3.30.460.10">
    <property type="entry name" value="Beta Polymerase, domain 2"/>
    <property type="match status" value="1"/>
</dbReference>
<organism evidence="20 21">
    <name type="scientific">Dendrothele bispora (strain CBS 962.96)</name>
    <dbReference type="NCBI Taxonomy" id="1314807"/>
    <lineage>
        <taxon>Eukaryota</taxon>
        <taxon>Fungi</taxon>
        <taxon>Dikarya</taxon>
        <taxon>Basidiomycota</taxon>
        <taxon>Agaricomycotina</taxon>
        <taxon>Agaricomycetes</taxon>
        <taxon>Agaricomycetidae</taxon>
        <taxon>Agaricales</taxon>
        <taxon>Agaricales incertae sedis</taxon>
        <taxon>Dendrothele</taxon>
    </lineage>
</organism>
<sequence length="1008" mass="112422">MGRSQTAAKMFFREQEKRMNVSDDDMDDYYARRLPGQHKSRNEPTDDEQYTVINGSDGTRAFRSMLTDPSNDRVGLDSGKELQETSTRRTRLVPRKRKSSPNETGQSPKAKRNRRAGTPANASDSHNLASSVIVSEGPPTSPVSSPVRGAASRHTPPRKHQTEGDTLKEALLSNSQSNSANTPASDSAYQMSLPIGGNRNGKPASLSKVVQDTLLDVANENFTNATVYDDNSSVVAPSSPIENPSAFVPSASHSSGPVKAASTLLDSVRDAVMAHHAGRSDRSAARQHSAKKSRPKVRKLDTAVNEKSRDTDQSSIVSFSSARAETSLVPPVTSGKGKAVAKASSKTTATRTKTKKKQLPLNKNGKRPTTQEYVEMVMEKADKLRAQVPAYAQFLQGLKFFYFPGNMTVASESTIGKMDLMVKHGADLVAKYDSSVTQIIVETGINAQERSFLRAIGFRKLADIPHHIPTLTWQWIQDPLTNWLNHQVLNEGRSLEKLEVKMGNYWDFARFSQRIEAGVDPNDKPRKRVKQDKSLAEFSHISDFSIDINAALDGKADVNVTNPRLIAPLPQRQKSSLQVASSSRVPLDFYPQPVSRTPALDEDPLAEFYAQAKAECDERQSRWDKEDDETNTSDTNSETDDEEPAPMAPALVKRGWACDSKENQQSTCPNQDIIGKLEELMQIHKARPTTDDGWRAYSYTKAIRTLRSCPYRIKSYQDAVALPGVGHKTAEKIEEIIQTGELRRLQHELSSDGVHVQRLFTGIYGVGNSTATRWYNNGARTLEDLKAGKLGIKLSPVQEIGLRYYDDINSRMPRTEAQTIFEHIKPIALSIDRNLFVEIMGSYRRGKADCGDIDILITRNDADGKTHEGVLRRLLKRLHNADILTEDLAAPDEDDLETCYRGLCHIPGVEGARRRRIDFLTTTWKSRGAALLYYTGDDLFNRSMRLKANKMGYSLNQRGLWKDVIRNPSKRSEKLDKGTILASETEQEIFKVLGVPWQEPHERVRNFQ</sequence>
<dbReference type="PANTHER" id="PTHR11276">
    <property type="entry name" value="DNA POLYMERASE TYPE-X FAMILY MEMBER"/>
    <property type="match status" value="1"/>
</dbReference>
<feature type="compositionally biased region" description="Polar residues" evidence="18">
    <location>
        <begin position="572"/>
        <end position="584"/>
    </location>
</feature>
<feature type="compositionally biased region" description="Basic residues" evidence="18">
    <location>
        <begin position="288"/>
        <end position="297"/>
    </location>
</feature>
<evidence type="ECO:0000256" key="17">
    <source>
        <dbReference type="PIRSR" id="PIRSR622312-50"/>
    </source>
</evidence>
<dbReference type="PROSITE" id="PS50172">
    <property type="entry name" value="BRCT"/>
    <property type="match status" value="1"/>
</dbReference>
<dbReference type="InterPro" id="IPR002008">
    <property type="entry name" value="DNA_pol_X_beta-like"/>
</dbReference>
<dbReference type="InterPro" id="IPR036420">
    <property type="entry name" value="BRCT_dom_sf"/>
</dbReference>
<feature type="domain" description="BRCT" evidence="19">
    <location>
        <begin position="390"/>
        <end position="478"/>
    </location>
</feature>
<reference evidence="20 21" key="1">
    <citation type="journal article" date="2019" name="Nat. Ecol. Evol.">
        <title>Megaphylogeny resolves global patterns of mushroom evolution.</title>
        <authorList>
            <person name="Varga T."/>
            <person name="Krizsan K."/>
            <person name="Foldi C."/>
            <person name="Dima B."/>
            <person name="Sanchez-Garcia M."/>
            <person name="Sanchez-Ramirez S."/>
            <person name="Szollosi G.J."/>
            <person name="Szarkandi J.G."/>
            <person name="Papp V."/>
            <person name="Albert L."/>
            <person name="Andreopoulos W."/>
            <person name="Angelini C."/>
            <person name="Antonin V."/>
            <person name="Barry K.W."/>
            <person name="Bougher N.L."/>
            <person name="Buchanan P."/>
            <person name="Buyck B."/>
            <person name="Bense V."/>
            <person name="Catcheside P."/>
            <person name="Chovatia M."/>
            <person name="Cooper J."/>
            <person name="Damon W."/>
            <person name="Desjardin D."/>
            <person name="Finy P."/>
            <person name="Geml J."/>
            <person name="Haridas S."/>
            <person name="Hughes K."/>
            <person name="Justo A."/>
            <person name="Karasinski D."/>
            <person name="Kautmanova I."/>
            <person name="Kiss B."/>
            <person name="Kocsube S."/>
            <person name="Kotiranta H."/>
            <person name="LaButti K.M."/>
            <person name="Lechner B.E."/>
            <person name="Liimatainen K."/>
            <person name="Lipzen A."/>
            <person name="Lukacs Z."/>
            <person name="Mihaltcheva S."/>
            <person name="Morgado L.N."/>
            <person name="Niskanen T."/>
            <person name="Noordeloos M.E."/>
            <person name="Ohm R.A."/>
            <person name="Ortiz-Santana B."/>
            <person name="Ovrebo C."/>
            <person name="Racz N."/>
            <person name="Riley R."/>
            <person name="Savchenko A."/>
            <person name="Shiryaev A."/>
            <person name="Soop K."/>
            <person name="Spirin V."/>
            <person name="Szebenyi C."/>
            <person name="Tomsovsky M."/>
            <person name="Tulloss R.E."/>
            <person name="Uehling J."/>
            <person name="Grigoriev I.V."/>
            <person name="Vagvolgyi C."/>
            <person name="Papp T."/>
            <person name="Martin F.M."/>
            <person name="Miettinen O."/>
            <person name="Hibbett D.S."/>
            <person name="Nagy L.G."/>
        </authorList>
    </citation>
    <scope>NUCLEOTIDE SEQUENCE [LARGE SCALE GENOMIC DNA]</scope>
    <source>
        <strain evidence="20 21">CBS 962.96</strain>
    </source>
</reference>
<comment type="catalytic activity">
    <reaction evidence="16">
        <text>DNA(n) + a 2'-deoxyribonucleoside 5'-triphosphate = DNA(n+1) + diphosphate</text>
        <dbReference type="Rhea" id="RHEA:22508"/>
        <dbReference type="Rhea" id="RHEA-COMP:17339"/>
        <dbReference type="Rhea" id="RHEA-COMP:17340"/>
        <dbReference type="ChEBI" id="CHEBI:33019"/>
        <dbReference type="ChEBI" id="CHEBI:61560"/>
        <dbReference type="ChEBI" id="CHEBI:173112"/>
        <dbReference type="EC" id="2.7.7.7"/>
    </reaction>
</comment>
<dbReference type="OrthoDB" id="205514at2759"/>
<evidence type="ECO:0000256" key="13">
    <source>
        <dbReference type="ARBA" id="ARBA00023204"/>
    </source>
</evidence>
<dbReference type="InterPro" id="IPR010996">
    <property type="entry name" value="HHH_MUS81"/>
</dbReference>
<dbReference type="GO" id="GO:0046872">
    <property type="term" value="F:metal ion binding"/>
    <property type="evidence" value="ECO:0007669"/>
    <property type="project" value="UniProtKB-KW"/>
</dbReference>
<protein>
    <recommendedName>
        <fullName evidence="5">DNA polymerase lambda</fullName>
        <ecNumber evidence="4">2.7.7.7</ecNumber>
    </recommendedName>
</protein>
<evidence type="ECO:0000256" key="8">
    <source>
        <dbReference type="ARBA" id="ARBA00022695"/>
    </source>
</evidence>
<comment type="similarity">
    <text evidence="3">Belongs to the DNA polymerase type-X family.</text>
</comment>
<dbReference type="InterPro" id="IPR018944">
    <property type="entry name" value="DNA_pol_lambd_fingers_domain"/>
</dbReference>
<comment type="cofactor">
    <cofactor evidence="1">
        <name>Mn(2+)</name>
        <dbReference type="ChEBI" id="CHEBI:29035"/>
    </cofactor>
</comment>
<evidence type="ECO:0000256" key="6">
    <source>
        <dbReference type="ARBA" id="ARBA00022634"/>
    </source>
</evidence>
<dbReference type="EMBL" id="ML179229">
    <property type="protein sequence ID" value="THU94239.1"/>
    <property type="molecule type" value="Genomic_DNA"/>
</dbReference>
<dbReference type="InterPro" id="IPR043519">
    <property type="entry name" value="NT_sf"/>
</dbReference>
<dbReference type="Pfam" id="PF14792">
    <property type="entry name" value="DNA_pol_B_palm"/>
    <property type="match status" value="1"/>
</dbReference>
<evidence type="ECO:0000256" key="2">
    <source>
        <dbReference type="ARBA" id="ARBA00004123"/>
    </source>
</evidence>
<feature type="compositionally biased region" description="Low complexity" evidence="18">
    <location>
        <begin position="170"/>
        <end position="181"/>
    </location>
</feature>
<comment type="subcellular location">
    <subcellularLocation>
        <location evidence="2">Nucleus</location>
    </subcellularLocation>
</comment>
<feature type="active site" description="Nucleophile; Schiff-base intermediate with DNA; for 5'-dRP lyase activity" evidence="17">
    <location>
        <position position="732"/>
    </location>
</feature>
<evidence type="ECO:0000256" key="4">
    <source>
        <dbReference type="ARBA" id="ARBA00012417"/>
    </source>
</evidence>
<dbReference type="GO" id="GO:0003887">
    <property type="term" value="F:DNA-directed DNA polymerase activity"/>
    <property type="evidence" value="ECO:0007669"/>
    <property type="project" value="UniProtKB-KW"/>
</dbReference>
<feature type="compositionally biased region" description="Basic and acidic residues" evidence="18">
    <location>
        <begin position="12"/>
        <end position="21"/>
    </location>
</feature>
<feature type="compositionally biased region" description="Basic and acidic residues" evidence="18">
    <location>
        <begin position="298"/>
        <end position="312"/>
    </location>
</feature>
<feature type="region of interest" description="Disordered" evidence="18">
    <location>
        <begin position="12"/>
        <end position="204"/>
    </location>
</feature>
<evidence type="ECO:0000256" key="18">
    <source>
        <dbReference type="SAM" id="MobiDB-lite"/>
    </source>
</evidence>
<evidence type="ECO:0000256" key="9">
    <source>
        <dbReference type="ARBA" id="ARBA00022705"/>
    </source>
</evidence>
<evidence type="ECO:0000256" key="15">
    <source>
        <dbReference type="ARBA" id="ARBA00023242"/>
    </source>
</evidence>
<dbReference type="Gene3D" id="3.40.50.10190">
    <property type="entry name" value="BRCT domain"/>
    <property type="match status" value="1"/>
</dbReference>
<evidence type="ECO:0000256" key="10">
    <source>
        <dbReference type="ARBA" id="ARBA00022723"/>
    </source>
</evidence>
<keyword evidence="9" id="KW-0235">DNA replication</keyword>
<dbReference type="PRINTS" id="PR00869">
    <property type="entry name" value="DNAPOLX"/>
</dbReference>
<dbReference type="SUPFAM" id="SSF47802">
    <property type="entry name" value="DNA polymerase beta, N-terminal domain-like"/>
    <property type="match status" value="1"/>
</dbReference>
<evidence type="ECO:0000313" key="20">
    <source>
        <dbReference type="EMBL" id="THU94239.1"/>
    </source>
</evidence>
<keyword evidence="15" id="KW-0539">Nucleus</keyword>
<keyword evidence="14" id="KW-0456">Lyase</keyword>
<dbReference type="InterPro" id="IPR001357">
    <property type="entry name" value="BRCT_dom"/>
</dbReference>
<dbReference type="GO" id="GO:0005634">
    <property type="term" value="C:nucleus"/>
    <property type="evidence" value="ECO:0007669"/>
    <property type="project" value="UniProtKB-SubCell"/>
</dbReference>
<feature type="region of interest" description="Disordered" evidence="18">
    <location>
        <begin position="571"/>
        <end position="601"/>
    </location>
</feature>
<dbReference type="EC" id="2.7.7.7" evidence="4"/>